<reference evidence="1" key="1">
    <citation type="journal article" date="2013" name="BMC Genomics">
        <title>Unscrambling butterfly oogenesis.</title>
        <authorList>
            <person name="Carter J.M."/>
            <person name="Baker S.C."/>
            <person name="Pink R."/>
            <person name="Carter D.R."/>
            <person name="Collins A."/>
            <person name="Tomlin J."/>
            <person name="Gibbs M."/>
            <person name="Breuker C.J."/>
        </authorList>
    </citation>
    <scope>NUCLEOTIDE SEQUENCE</scope>
    <source>
        <tissue evidence="1">Ovary</tissue>
    </source>
</reference>
<name>S4NWA1_9NEOP</name>
<accession>S4NWA1</accession>
<dbReference type="AlphaFoldDB" id="S4NWA1"/>
<protein>
    <submittedName>
        <fullName evidence="1">Uncharacterized protein</fullName>
    </submittedName>
</protein>
<evidence type="ECO:0000313" key="1">
    <source>
        <dbReference type="EMBL" id="JAA79913.1"/>
    </source>
</evidence>
<proteinExistence type="predicted"/>
<dbReference type="EMBL" id="GAIX01012647">
    <property type="protein sequence ID" value="JAA79913.1"/>
    <property type="molecule type" value="Transcribed_RNA"/>
</dbReference>
<reference evidence="1" key="2">
    <citation type="submission" date="2013-05" db="EMBL/GenBank/DDBJ databases">
        <authorList>
            <person name="Carter J.-M."/>
            <person name="Baker S.C."/>
            <person name="Pink R."/>
            <person name="Carter D.R.F."/>
            <person name="Collins A."/>
            <person name="Tomlin J."/>
            <person name="Gibbs M."/>
            <person name="Breuker C.J."/>
        </authorList>
    </citation>
    <scope>NUCLEOTIDE SEQUENCE</scope>
    <source>
        <tissue evidence="1">Ovary</tissue>
    </source>
</reference>
<organism evidence="1">
    <name type="scientific">Pararge aegeria</name>
    <name type="common">speckled wood butterfly</name>
    <dbReference type="NCBI Taxonomy" id="116150"/>
    <lineage>
        <taxon>Eukaryota</taxon>
        <taxon>Metazoa</taxon>
        <taxon>Ecdysozoa</taxon>
        <taxon>Arthropoda</taxon>
        <taxon>Hexapoda</taxon>
        <taxon>Insecta</taxon>
        <taxon>Pterygota</taxon>
        <taxon>Neoptera</taxon>
        <taxon>Endopterygota</taxon>
        <taxon>Lepidoptera</taxon>
        <taxon>Glossata</taxon>
        <taxon>Ditrysia</taxon>
        <taxon>Papilionoidea</taxon>
        <taxon>Nymphalidae</taxon>
        <taxon>Satyrinae</taxon>
        <taxon>Satyrini</taxon>
        <taxon>Parargina</taxon>
        <taxon>Pararge</taxon>
    </lineage>
</organism>
<sequence>MLKIAQNCWCSQMQIRAAIVATILFSVFTKSTRDAAFKYPATNASERRQTLFSGLNCRINHNASVDKD</sequence>